<gene>
    <name evidence="3" type="ORF">TTRE_0000631501</name>
</gene>
<organism evidence="3 4">
    <name type="scientific">Trichuris trichiura</name>
    <name type="common">Whipworm</name>
    <name type="synonym">Trichocephalus trichiurus</name>
    <dbReference type="NCBI Taxonomy" id="36087"/>
    <lineage>
        <taxon>Eukaryota</taxon>
        <taxon>Metazoa</taxon>
        <taxon>Ecdysozoa</taxon>
        <taxon>Nematoda</taxon>
        <taxon>Enoplea</taxon>
        <taxon>Dorylaimia</taxon>
        <taxon>Trichinellida</taxon>
        <taxon>Trichuridae</taxon>
        <taxon>Trichuris</taxon>
    </lineage>
</organism>
<dbReference type="Proteomes" id="UP000030665">
    <property type="component" value="Unassembled WGS sequence"/>
</dbReference>
<dbReference type="AlphaFoldDB" id="A0A077ZDT7"/>
<feature type="compositionally biased region" description="Pro residues" evidence="2">
    <location>
        <begin position="102"/>
        <end position="119"/>
    </location>
</feature>
<dbReference type="EMBL" id="HG806252">
    <property type="protein sequence ID" value="CDW58014.1"/>
    <property type="molecule type" value="Genomic_DNA"/>
</dbReference>
<keyword evidence="4" id="KW-1185">Reference proteome</keyword>
<evidence type="ECO:0000313" key="3">
    <source>
        <dbReference type="EMBL" id="CDW58014.1"/>
    </source>
</evidence>
<feature type="coiled-coil region" evidence="1">
    <location>
        <begin position="197"/>
        <end position="224"/>
    </location>
</feature>
<accession>A0A077ZDT7</accession>
<reference evidence="3" key="2">
    <citation type="submission" date="2014-03" db="EMBL/GenBank/DDBJ databases">
        <title>The whipworm genome and dual-species transcriptomics of an intimate host-pathogen interaction.</title>
        <authorList>
            <person name="Foth B.J."/>
            <person name="Tsai I.J."/>
            <person name="Reid A.J."/>
            <person name="Bancroft A.J."/>
            <person name="Nichol S."/>
            <person name="Tracey A."/>
            <person name="Holroyd N."/>
            <person name="Cotton J.A."/>
            <person name="Stanley E.J."/>
            <person name="Zarowiecki M."/>
            <person name="Liu J.Z."/>
            <person name="Huckvale T."/>
            <person name="Cooper P.J."/>
            <person name="Grencis R.K."/>
            <person name="Berriman M."/>
        </authorList>
    </citation>
    <scope>NUCLEOTIDE SEQUENCE [LARGE SCALE GENOMIC DNA]</scope>
</reference>
<evidence type="ECO:0000313" key="4">
    <source>
        <dbReference type="Proteomes" id="UP000030665"/>
    </source>
</evidence>
<evidence type="ECO:0000256" key="2">
    <source>
        <dbReference type="SAM" id="MobiDB-lite"/>
    </source>
</evidence>
<protein>
    <submittedName>
        <fullName evidence="3">Dynein heavy chain</fullName>
    </submittedName>
</protein>
<feature type="region of interest" description="Disordered" evidence="2">
    <location>
        <begin position="94"/>
        <end position="119"/>
    </location>
</feature>
<evidence type="ECO:0000256" key="1">
    <source>
        <dbReference type="SAM" id="Coils"/>
    </source>
</evidence>
<proteinExistence type="predicted"/>
<reference evidence="3" key="1">
    <citation type="submission" date="2014-01" db="EMBL/GenBank/DDBJ databases">
        <authorList>
            <person name="Aslett M."/>
        </authorList>
    </citation>
    <scope>NUCLEOTIDE SEQUENCE</scope>
</reference>
<name>A0A077ZDT7_TRITR</name>
<dbReference type="OrthoDB" id="5917066at2759"/>
<keyword evidence="1" id="KW-0175">Coiled coil</keyword>
<sequence length="367" mass="40261">MQVGEYPVSERRISVVDSPTVGNSTHVNCTLGDTVEEKTRRILGWTNGDNSKSSYWEPYYRTTTTTTADRGRRGKRWNQPVGETVPNKILKCTARGSDPTQLTPPPSPSLSPQQMLPPPYGSHVTGYSAASAGRLQCAVQGDHTCIPDTSAAYSPVSPHNGPVEPQPRRVRSASDVFELLTKRMPNLCKERNRFRTLVDMVASVVELETQLNQLKEETKKVNGMLNSRTQWHMQSSDQYSTTTQGLSAGCIPPCSASSETPLDGSSPDMMSNSEFFTDVPEDLAGIDLTAFRSLVRTGAGEHYALGFSADTEYSRSWRNSTAQQFDGERSPSSVDHSTLYNLSVVDMSHYASSVTYCDSLAENAPLL</sequence>